<keyword evidence="5" id="KW-1133">Transmembrane helix</keyword>
<evidence type="ECO:0000256" key="4">
    <source>
        <dbReference type="ARBA" id="ARBA00023008"/>
    </source>
</evidence>
<dbReference type="InterPro" id="IPR033138">
    <property type="entry name" value="Cu_oxidase_CS"/>
</dbReference>
<dbReference type="PROSITE" id="PS00079">
    <property type="entry name" value="MULTICOPPER_OXIDASE1"/>
    <property type="match status" value="1"/>
</dbReference>
<feature type="transmembrane region" description="Helical" evidence="5">
    <location>
        <begin position="6"/>
        <end position="25"/>
    </location>
</feature>
<dbReference type="Gene3D" id="2.60.40.420">
    <property type="entry name" value="Cupredoxins - blue copper proteins"/>
    <property type="match status" value="1"/>
</dbReference>
<evidence type="ECO:0000256" key="3">
    <source>
        <dbReference type="ARBA" id="ARBA00022982"/>
    </source>
</evidence>
<dbReference type="SUPFAM" id="SSF49503">
    <property type="entry name" value="Cupredoxins"/>
    <property type="match status" value="1"/>
</dbReference>
<dbReference type="InterPro" id="IPR050845">
    <property type="entry name" value="Cu-binding_ET"/>
</dbReference>
<feature type="domain" description="Blue (type 1) copper" evidence="6">
    <location>
        <begin position="195"/>
        <end position="296"/>
    </location>
</feature>
<evidence type="ECO:0000256" key="5">
    <source>
        <dbReference type="SAM" id="Phobius"/>
    </source>
</evidence>
<name>A0ABY4HBJ2_9BACI</name>
<evidence type="ECO:0000313" key="7">
    <source>
        <dbReference type="EMBL" id="UOR12047.1"/>
    </source>
</evidence>
<evidence type="ECO:0000313" key="8">
    <source>
        <dbReference type="Proteomes" id="UP000830326"/>
    </source>
</evidence>
<dbReference type="PANTHER" id="PTHR38439:SF3">
    <property type="entry name" value="COPPER-RESISTANT CUPROPROTEIN COPI"/>
    <property type="match status" value="1"/>
</dbReference>
<keyword evidence="5" id="KW-0812">Transmembrane</keyword>
<dbReference type="InterPro" id="IPR028871">
    <property type="entry name" value="BlueCu_1_BS"/>
</dbReference>
<dbReference type="EMBL" id="CP095075">
    <property type="protein sequence ID" value="UOR12047.1"/>
    <property type="molecule type" value="Genomic_DNA"/>
</dbReference>
<keyword evidence="2" id="KW-0479">Metal-binding</keyword>
<gene>
    <name evidence="7" type="ORF">MUO15_00425</name>
</gene>
<sequence>MGTTLYLILVIILLLAGVSVSKTVYYRKKVTCMTGMMIAMTLGMSVGLVMGLILGILFSGNLFLSTVLGMLAGMIVGFLAGLPISIMAVLDGLLSGLMGGMMGAMLGEMITPEYRDAIVKIMFIVFLATMLLLLYMIQKEVKKSDTPLFRNPFITVALFGLIFVVFNQLGPIFPQTISGQQEHLEHNARNKNLLIKADEFTFSPNKTNIKVGEKVTLLLDNNCEIEHDLEIKDLAIEGSEENNTHDHGQGSDEIHVHAAPGEEKSVSFIPVESGTYRFVCTLPGHKESGMFGTIKVS</sequence>
<feature type="transmembrane region" description="Helical" evidence="5">
    <location>
        <begin position="148"/>
        <end position="166"/>
    </location>
</feature>
<dbReference type="RefSeq" id="WP_245032561.1">
    <property type="nucleotide sequence ID" value="NZ_CP095075.1"/>
</dbReference>
<evidence type="ECO:0000256" key="1">
    <source>
        <dbReference type="ARBA" id="ARBA00022448"/>
    </source>
</evidence>
<dbReference type="PROSITE" id="PS00196">
    <property type="entry name" value="COPPER_BLUE"/>
    <property type="match status" value="1"/>
</dbReference>
<keyword evidence="3" id="KW-0249">Electron transport</keyword>
<accession>A0ABY4HBJ2</accession>
<feature type="transmembrane region" description="Helical" evidence="5">
    <location>
        <begin position="117"/>
        <end position="136"/>
    </location>
</feature>
<evidence type="ECO:0000256" key="2">
    <source>
        <dbReference type="ARBA" id="ARBA00022723"/>
    </source>
</evidence>
<proteinExistence type="predicted"/>
<keyword evidence="8" id="KW-1185">Reference proteome</keyword>
<dbReference type="PANTHER" id="PTHR38439">
    <property type="entry name" value="AURACYANIN-B"/>
    <property type="match status" value="1"/>
</dbReference>
<keyword evidence="1" id="KW-0813">Transport</keyword>
<dbReference type="Proteomes" id="UP000830326">
    <property type="component" value="Chromosome"/>
</dbReference>
<organism evidence="7 8">
    <name type="scientific">Halobacillus amylolyticus</name>
    <dbReference type="NCBI Taxonomy" id="2932259"/>
    <lineage>
        <taxon>Bacteria</taxon>
        <taxon>Bacillati</taxon>
        <taxon>Bacillota</taxon>
        <taxon>Bacilli</taxon>
        <taxon>Bacillales</taxon>
        <taxon>Bacillaceae</taxon>
        <taxon>Halobacillus</taxon>
    </lineage>
</organism>
<evidence type="ECO:0000259" key="6">
    <source>
        <dbReference type="Pfam" id="PF00127"/>
    </source>
</evidence>
<dbReference type="InterPro" id="IPR008972">
    <property type="entry name" value="Cupredoxin"/>
</dbReference>
<keyword evidence="5" id="KW-0472">Membrane</keyword>
<dbReference type="Pfam" id="PF00127">
    <property type="entry name" value="Copper-bind"/>
    <property type="match status" value="1"/>
</dbReference>
<protein>
    <submittedName>
        <fullName evidence="7">Plastocyanin/azurin family copper-binding protein</fullName>
    </submittedName>
</protein>
<keyword evidence="4" id="KW-0186">Copper</keyword>
<feature type="transmembrane region" description="Helical" evidence="5">
    <location>
        <begin position="37"/>
        <end position="57"/>
    </location>
</feature>
<reference evidence="7" key="1">
    <citation type="submission" date="2022-04" db="EMBL/GenBank/DDBJ databases">
        <title>Halobacillus sp. isolated from saltern.</title>
        <authorList>
            <person name="Won M."/>
            <person name="Lee C.-M."/>
            <person name="Woen H.-Y."/>
            <person name="Kwon S.-W."/>
        </authorList>
    </citation>
    <scope>NUCLEOTIDE SEQUENCE</scope>
    <source>
        <strain evidence="7">SSHM10-5</strain>
    </source>
</reference>
<dbReference type="InterPro" id="IPR000923">
    <property type="entry name" value="BlueCu_1"/>
</dbReference>